<organism evidence="1 2">
    <name type="scientific">Nocardioides malaquae</name>
    <dbReference type="NCBI Taxonomy" id="2773426"/>
    <lineage>
        <taxon>Bacteria</taxon>
        <taxon>Bacillati</taxon>
        <taxon>Actinomycetota</taxon>
        <taxon>Actinomycetes</taxon>
        <taxon>Propionibacteriales</taxon>
        <taxon>Nocardioidaceae</taxon>
        <taxon>Nocardioides</taxon>
    </lineage>
</organism>
<evidence type="ECO:0000313" key="2">
    <source>
        <dbReference type="Proteomes" id="UP000756387"/>
    </source>
</evidence>
<comment type="caution">
    <text evidence="1">The sequence shown here is derived from an EMBL/GenBank/DDBJ whole genome shotgun (WGS) entry which is preliminary data.</text>
</comment>
<dbReference type="Proteomes" id="UP000756387">
    <property type="component" value="Unassembled WGS sequence"/>
</dbReference>
<evidence type="ECO:0000313" key="1">
    <source>
        <dbReference type="EMBL" id="MBE7325338.1"/>
    </source>
</evidence>
<keyword evidence="2" id="KW-1185">Reference proteome</keyword>
<name>A0ABR9RV05_9ACTN</name>
<dbReference type="InterPro" id="IPR046155">
    <property type="entry name" value="DUF6157"/>
</dbReference>
<sequence>MHTTNYVNTLIAVSPDTKAVAATAPPTGKGSVAELQFAMMHGHDYELTSDDVLFGVFADRKGIDTQERKAARAEFFSKGQPCLRTSPLAKSYGWGIHANAEGRVALVPMGSSRYNDLMNDDATVKRAAMKTSR</sequence>
<gene>
    <name evidence="1" type="ORF">IEQ44_11795</name>
</gene>
<protein>
    <submittedName>
        <fullName evidence="1">Uncharacterized protein</fullName>
    </submittedName>
</protein>
<dbReference type="Pfam" id="PF19654">
    <property type="entry name" value="DUF6157"/>
    <property type="match status" value="1"/>
</dbReference>
<proteinExistence type="predicted"/>
<accession>A0ABR9RV05</accession>
<dbReference type="RefSeq" id="WP_193638666.1">
    <property type="nucleotide sequence ID" value="NZ_JADCSA010000011.1"/>
</dbReference>
<reference evidence="1 2" key="1">
    <citation type="submission" date="2020-10" db="EMBL/GenBank/DDBJ databases">
        <title>Nocardioides sp. isolated from sludge.</title>
        <authorList>
            <person name="Zhang X."/>
        </authorList>
    </citation>
    <scope>NUCLEOTIDE SEQUENCE [LARGE SCALE GENOMIC DNA]</scope>
    <source>
        <strain evidence="1 2">Y6</strain>
    </source>
</reference>
<dbReference type="EMBL" id="JADCSA010000011">
    <property type="protein sequence ID" value="MBE7325338.1"/>
    <property type="molecule type" value="Genomic_DNA"/>
</dbReference>